<dbReference type="PANTHER" id="PTHR33599:SF11">
    <property type="entry name" value="PROTEIN IDA-LIKE 5"/>
    <property type="match status" value="1"/>
</dbReference>
<reference evidence="7" key="1">
    <citation type="journal article" date="2016" name="G3 (Bethesda)">
        <title>First Draft Assembly and Annotation of the Genome of a California Endemic Oak Quercus lobata Nee (Fagaceae).</title>
        <authorList>
            <person name="Sork V.L."/>
            <person name="Fitz-Gibbon S.T."/>
            <person name="Puiu D."/>
            <person name="Crepeau M."/>
            <person name="Gugger P.F."/>
            <person name="Sherman R."/>
            <person name="Stevens K."/>
            <person name="Langley C.H."/>
            <person name="Pellegrini M."/>
            <person name="Salzberg S.L."/>
        </authorList>
    </citation>
    <scope>NUCLEOTIDE SEQUENCE [LARGE SCALE GENOMIC DNA]</scope>
    <source>
        <strain evidence="7">cv. SW786</strain>
    </source>
</reference>
<evidence type="ECO:0000256" key="1">
    <source>
        <dbReference type="ARBA" id="ARBA00004239"/>
    </source>
</evidence>
<feature type="chain" id="PRO_5029809382" evidence="5">
    <location>
        <begin position="22"/>
        <end position="76"/>
    </location>
</feature>
<evidence type="ECO:0000256" key="2">
    <source>
        <dbReference type="ARBA" id="ARBA00022525"/>
    </source>
</evidence>
<sequence length="76" mass="8528">MGKRHLRLALWLLLMLTIMVSQTHEASHSQFFKINPKSQNSPHNVFGYLPRGNPIPPSGPSKQHNDIGLQSSQQSP</sequence>
<dbReference type="GO" id="GO:0005576">
    <property type="term" value="C:extracellular region"/>
    <property type="evidence" value="ECO:0007669"/>
    <property type="project" value="UniProtKB-SubCell"/>
</dbReference>
<keyword evidence="7" id="KW-1185">Reference proteome</keyword>
<dbReference type="EnsemblPlants" id="QL02p024551:mrna">
    <property type="protein sequence ID" value="QL02p024551:mrna:CDS:2"/>
    <property type="gene ID" value="QL02p024551"/>
</dbReference>
<proteinExistence type="predicted"/>
<evidence type="ECO:0000256" key="5">
    <source>
        <dbReference type="SAM" id="SignalP"/>
    </source>
</evidence>
<keyword evidence="3 5" id="KW-0732">Signal</keyword>
<dbReference type="OMA" id="CCWQLRR"/>
<keyword evidence="2" id="KW-0964">Secreted</keyword>
<dbReference type="Proteomes" id="UP000594261">
    <property type="component" value="Chromosome 2"/>
</dbReference>
<dbReference type="AlphaFoldDB" id="A0A7N2KUQ3"/>
<feature type="compositionally biased region" description="Polar residues" evidence="4">
    <location>
        <begin position="33"/>
        <end position="43"/>
    </location>
</feature>
<feature type="region of interest" description="Disordered" evidence="4">
    <location>
        <begin position="33"/>
        <end position="76"/>
    </location>
</feature>
<name>A0A7N2KUQ3_QUELO</name>
<reference evidence="6" key="2">
    <citation type="submission" date="2021-01" db="UniProtKB">
        <authorList>
            <consortium name="EnsemblPlants"/>
        </authorList>
    </citation>
    <scope>IDENTIFICATION</scope>
</reference>
<evidence type="ECO:0000256" key="4">
    <source>
        <dbReference type="SAM" id="MobiDB-lite"/>
    </source>
</evidence>
<dbReference type="PANTHER" id="PTHR33599">
    <property type="entry name" value="PROTEIN IDA-LIKE 5"/>
    <property type="match status" value="1"/>
</dbReference>
<evidence type="ECO:0000313" key="6">
    <source>
        <dbReference type="EnsemblPlants" id="QL02p024551:mrna:CDS:2"/>
    </source>
</evidence>
<organism evidence="6 7">
    <name type="scientific">Quercus lobata</name>
    <name type="common">Valley oak</name>
    <dbReference type="NCBI Taxonomy" id="97700"/>
    <lineage>
        <taxon>Eukaryota</taxon>
        <taxon>Viridiplantae</taxon>
        <taxon>Streptophyta</taxon>
        <taxon>Embryophyta</taxon>
        <taxon>Tracheophyta</taxon>
        <taxon>Spermatophyta</taxon>
        <taxon>Magnoliopsida</taxon>
        <taxon>eudicotyledons</taxon>
        <taxon>Gunneridae</taxon>
        <taxon>Pentapetalae</taxon>
        <taxon>rosids</taxon>
        <taxon>fabids</taxon>
        <taxon>Fagales</taxon>
        <taxon>Fagaceae</taxon>
        <taxon>Quercus</taxon>
    </lineage>
</organism>
<dbReference type="GO" id="GO:0010227">
    <property type="term" value="P:floral organ abscission"/>
    <property type="evidence" value="ECO:0007669"/>
    <property type="project" value="InterPro"/>
</dbReference>
<protein>
    <submittedName>
        <fullName evidence="6">Uncharacterized protein</fullName>
    </submittedName>
</protein>
<evidence type="ECO:0000256" key="3">
    <source>
        <dbReference type="ARBA" id="ARBA00022729"/>
    </source>
</evidence>
<comment type="subcellular location">
    <subcellularLocation>
        <location evidence="1">Secreted</location>
        <location evidence="1">Extracellular space</location>
    </subcellularLocation>
</comment>
<evidence type="ECO:0000313" key="7">
    <source>
        <dbReference type="Proteomes" id="UP000594261"/>
    </source>
</evidence>
<dbReference type="InParanoid" id="A0A7N2KUQ3"/>
<feature type="signal peptide" evidence="5">
    <location>
        <begin position="1"/>
        <end position="21"/>
    </location>
</feature>
<dbReference type="Gramene" id="QL02p024551:mrna">
    <property type="protein sequence ID" value="QL02p024551:mrna:CDS:2"/>
    <property type="gene ID" value="QL02p024551"/>
</dbReference>
<accession>A0A7N2KUQ3</accession>
<dbReference type="InterPro" id="IPR039639">
    <property type="entry name" value="IDA-like"/>
</dbReference>